<evidence type="ECO:0000259" key="7">
    <source>
        <dbReference type="PROSITE" id="PS51350"/>
    </source>
</evidence>
<dbReference type="CDD" id="cd00367">
    <property type="entry name" value="PTS-HPr_like"/>
    <property type="match status" value="1"/>
</dbReference>
<dbReference type="PANTHER" id="PTHR38594:SF1">
    <property type="entry name" value="PEP-DEPENDENT DIHYDROXYACETONE KINASE, PHOSPHORYL DONOR SUBUNIT DHAM"/>
    <property type="match status" value="1"/>
</dbReference>
<evidence type="ECO:0000256" key="4">
    <source>
        <dbReference type="ARBA" id="ARBA00022679"/>
    </source>
</evidence>
<dbReference type="InterPro" id="IPR035895">
    <property type="entry name" value="HPr-like_sf"/>
</dbReference>
<evidence type="ECO:0000313" key="9">
    <source>
        <dbReference type="Proteomes" id="UP000254601"/>
    </source>
</evidence>
<dbReference type="OrthoDB" id="7065393at2"/>
<keyword evidence="4 8" id="KW-0808">Transferase</keyword>
<dbReference type="InterPro" id="IPR004701">
    <property type="entry name" value="PTS_EIIA_man-typ"/>
</dbReference>
<dbReference type="GO" id="GO:0019563">
    <property type="term" value="P:glycerol catabolic process"/>
    <property type="evidence" value="ECO:0007669"/>
    <property type="project" value="InterPro"/>
</dbReference>
<dbReference type="Pfam" id="PF03610">
    <property type="entry name" value="EIIA-man"/>
    <property type="match status" value="1"/>
</dbReference>
<dbReference type="PRINTS" id="PR00107">
    <property type="entry name" value="PHOSPHOCPHPR"/>
</dbReference>
<gene>
    <name evidence="8" type="primary">dhaM</name>
    <name evidence="8" type="ORF">NCTC13337_02601</name>
</gene>
<feature type="domain" description="HPr" evidence="7">
    <location>
        <begin position="152"/>
        <end position="241"/>
    </location>
</feature>
<keyword evidence="8" id="KW-0418">Kinase</keyword>
<comment type="catalytic activity">
    <reaction evidence="1">
        <text>dihydroxyacetone + phosphoenolpyruvate = dihydroxyacetone phosphate + pyruvate</text>
        <dbReference type="Rhea" id="RHEA:18381"/>
        <dbReference type="ChEBI" id="CHEBI:15361"/>
        <dbReference type="ChEBI" id="CHEBI:16016"/>
        <dbReference type="ChEBI" id="CHEBI:57642"/>
        <dbReference type="ChEBI" id="CHEBI:58702"/>
        <dbReference type="EC" id="2.7.1.121"/>
    </reaction>
</comment>
<evidence type="ECO:0000259" key="6">
    <source>
        <dbReference type="PROSITE" id="PS51096"/>
    </source>
</evidence>
<sequence>MVNLLLVSHSRQLAESVRELALQMAPEAHISVAAGIDDPDNPIGTDAVAVMEAIETNAQTEDGIVILVDLGSAILSTQTALALVSPELAEKVTISPAPFVEGTIAAAVSAISGANREQILTESLSVLRAKESALGTSADAHHAISDNTANAKHKLTITVENKQGIHARPAAKIAAKLSKFSSDLTLTNHRSEESANPKTLGGITQLNIQCGDMLTLSAEGTDAQDALETFQKMAKEHFGDKA</sequence>
<feature type="domain" description="PTS EIIA type-4" evidence="6">
    <location>
        <begin position="1"/>
        <end position="134"/>
    </location>
</feature>
<dbReference type="Proteomes" id="UP000254601">
    <property type="component" value="Unassembled WGS sequence"/>
</dbReference>
<dbReference type="InterPro" id="IPR036662">
    <property type="entry name" value="PTS_EIIA_man-typ_sf"/>
</dbReference>
<reference evidence="8 9" key="1">
    <citation type="submission" date="2018-06" db="EMBL/GenBank/DDBJ databases">
        <authorList>
            <consortium name="Pathogen Informatics"/>
            <person name="Doyle S."/>
        </authorList>
    </citation>
    <scope>NUCLEOTIDE SEQUENCE [LARGE SCALE GENOMIC DNA]</scope>
    <source>
        <strain evidence="8 9">NCTC13337</strain>
    </source>
</reference>
<comment type="subunit">
    <text evidence="5">Homodimer. The dihydroxyacetone kinase complex is composed of a homodimer of DhaM, a homodimer of DhaK and the subunit DhaL.</text>
</comment>
<comment type="function">
    <text evidence="2">Component of the dihydroxyacetone kinase complex, which is responsible for the phosphoenolpyruvate (PEP)-dependent phosphorylation of dihydroxyacetone. DhaM serves as the phosphoryl donor. Is phosphorylated by phosphoenolpyruvate in an EI- and HPr-dependent reaction, and a phosphorelay system on histidine residues finally leads to phosphoryl transfer to DhaL and dihydroxyacetone.</text>
</comment>
<dbReference type="InterPro" id="IPR012844">
    <property type="entry name" value="DhaM_N"/>
</dbReference>
<dbReference type="Pfam" id="PF00381">
    <property type="entry name" value="PTS-HPr"/>
    <property type="match status" value="1"/>
</dbReference>
<dbReference type="SUPFAM" id="SSF55594">
    <property type="entry name" value="HPr-like"/>
    <property type="match status" value="1"/>
</dbReference>
<dbReference type="Gene3D" id="3.30.1340.10">
    <property type="entry name" value="HPr-like"/>
    <property type="match status" value="1"/>
</dbReference>
<dbReference type="InterPro" id="IPR039643">
    <property type="entry name" value="DhaM"/>
</dbReference>
<dbReference type="EMBL" id="UHIC01000001">
    <property type="protein sequence ID" value="SUO97753.1"/>
    <property type="molecule type" value="Genomic_DNA"/>
</dbReference>
<dbReference type="RefSeq" id="WP_072577285.1">
    <property type="nucleotide sequence ID" value="NZ_LWHB01000153.1"/>
</dbReference>
<proteinExistence type="predicted"/>
<dbReference type="GO" id="GO:0047324">
    <property type="term" value="F:phosphoenolpyruvate-glycerone phosphotransferase activity"/>
    <property type="evidence" value="ECO:0007669"/>
    <property type="project" value="UniProtKB-EC"/>
</dbReference>
<organism evidence="8 9">
    <name type="scientific">Suttonella ornithocola</name>
    <dbReference type="NCBI Taxonomy" id="279832"/>
    <lineage>
        <taxon>Bacteria</taxon>
        <taxon>Pseudomonadati</taxon>
        <taxon>Pseudomonadota</taxon>
        <taxon>Gammaproteobacteria</taxon>
        <taxon>Cardiobacteriales</taxon>
        <taxon>Cardiobacteriaceae</taxon>
        <taxon>Suttonella</taxon>
    </lineage>
</organism>
<accession>A0A380N0V8</accession>
<dbReference type="PROSITE" id="PS51350">
    <property type="entry name" value="PTS_HPR_DOM"/>
    <property type="match status" value="1"/>
</dbReference>
<keyword evidence="9" id="KW-1185">Reference proteome</keyword>
<dbReference type="Gene3D" id="3.40.50.510">
    <property type="entry name" value="Phosphotransferase system, mannose-type IIA component"/>
    <property type="match status" value="1"/>
</dbReference>
<evidence type="ECO:0000256" key="2">
    <source>
        <dbReference type="ARBA" id="ARBA00002788"/>
    </source>
</evidence>
<dbReference type="PROSITE" id="PS00369">
    <property type="entry name" value="PTS_HPR_HIS"/>
    <property type="match status" value="1"/>
</dbReference>
<protein>
    <recommendedName>
        <fullName evidence="3">phosphoenolpyruvate--glycerone phosphotransferase</fullName>
        <ecNumber evidence="3">2.7.1.121</ecNumber>
    </recommendedName>
</protein>
<dbReference type="PANTHER" id="PTHR38594">
    <property type="entry name" value="PEP-DEPENDENT DIHYDROXYACETONE KINASE, PHOSPHORYL DONOR SUBUNIT DHAM"/>
    <property type="match status" value="1"/>
</dbReference>
<dbReference type="SUPFAM" id="SSF53062">
    <property type="entry name" value="PTS system fructose IIA component-like"/>
    <property type="match status" value="1"/>
</dbReference>
<dbReference type="GO" id="GO:0016020">
    <property type="term" value="C:membrane"/>
    <property type="evidence" value="ECO:0007669"/>
    <property type="project" value="InterPro"/>
</dbReference>
<dbReference type="AlphaFoldDB" id="A0A380N0V8"/>
<name>A0A380N0V8_9GAMM</name>
<evidence type="ECO:0000256" key="5">
    <source>
        <dbReference type="ARBA" id="ARBA00046577"/>
    </source>
</evidence>
<evidence type="ECO:0000256" key="1">
    <source>
        <dbReference type="ARBA" id="ARBA00001113"/>
    </source>
</evidence>
<dbReference type="InterPro" id="IPR000032">
    <property type="entry name" value="HPr-like"/>
</dbReference>
<evidence type="ECO:0000256" key="3">
    <source>
        <dbReference type="ARBA" id="ARBA00012095"/>
    </source>
</evidence>
<dbReference type="EC" id="2.7.1.121" evidence="3"/>
<dbReference type="GO" id="GO:0009401">
    <property type="term" value="P:phosphoenolpyruvate-dependent sugar phosphotransferase system"/>
    <property type="evidence" value="ECO:0007669"/>
    <property type="project" value="InterPro"/>
</dbReference>
<dbReference type="InterPro" id="IPR001020">
    <property type="entry name" value="PTS_HPr_His_P_site"/>
</dbReference>
<dbReference type="NCBIfam" id="TIGR01003">
    <property type="entry name" value="PTS_HPr_family"/>
    <property type="match status" value="1"/>
</dbReference>
<dbReference type="PROSITE" id="PS51096">
    <property type="entry name" value="PTS_EIIA_TYPE_4"/>
    <property type="match status" value="1"/>
</dbReference>
<evidence type="ECO:0000313" key="8">
    <source>
        <dbReference type="EMBL" id="SUO97753.1"/>
    </source>
</evidence>
<dbReference type="NCBIfam" id="TIGR02364">
    <property type="entry name" value="dha_pts"/>
    <property type="match status" value="1"/>
</dbReference>